<dbReference type="GeneID" id="42302494"/>
<dbReference type="KEGG" id="nas:GCU68_15585"/>
<dbReference type="RefSeq" id="WP_152943131.1">
    <property type="nucleotide sequence ID" value="NZ_CP045488.1"/>
</dbReference>
<evidence type="ECO:0000256" key="1">
    <source>
        <dbReference type="SAM" id="Phobius"/>
    </source>
</evidence>
<feature type="transmembrane region" description="Helical" evidence="1">
    <location>
        <begin position="43"/>
        <end position="62"/>
    </location>
</feature>
<name>A0A5P9P6Y2_9EURY</name>
<dbReference type="EMBL" id="CP045488">
    <property type="protein sequence ID" value="QFU83856.1"/>
    <property type="molecule type" value="Genomic_DNA"/>
</dbReference>
<sequence length="78" mass="9006">MARVPSVRRPRSFFDVFTVTAVSITLVALVLTIWHGSFVRLEMGVFVVIVFGWVVWAVDRILQESVEQSKRAQRRDSR</sequence>
<dbReference type="Proteomes" id="UP000326170">
    <property type="component" value="Chromosome"/>
</dbReference>
<feature type="transmembrane region" description="Helical" evidence="1">
    <location>
        <begin position="12"/>
        <end position="37"/>
    </location>
</feature>
<evidence type="ECO:0000313" key="3">
    <source>
        <dbReference type="Proteomes" id="UP000326170"/>
    </source>
</evidence>
<organism evidence="2 3">
    <name type="scientific">Natronorubrum aibiense</name>
    <dbReference type="NCBI Taxonomy" id="348826"/>
    <lineage>
        <taxon>Archaea</taxon>
        <taxon>Methanobacteriati</taxon>
        <taxon>Methanobacteriota</taxon>
        <taxon>Stenosarchaea group</taxon>
        <taxon>Halobacteria</taxon>
        <taxon>Halobacteriales</taxon>
        <taxon>Natrialbaceae</taxon>
        <taxon>Natronorubrum</taxon>
    </lineage>
</organism>
<keyword evidence="1" id="KW-1133">Transmembrane helix</keyword>
<accession>A0A5P9P6Y2</accession>
<keyword evidence="1" id="KW-0812">Transmembrane</keyword>
<proteinExistence type="predicted"/>
<dbReference type="AlphaFoldDB" id="A0A5P9P6Y2"/>
<keyword evidence="3" id="KW-1185">Reference proteome</keyword>
<dbReference type="OrthoDB" id="203483at2157"/>
<evidence type="ECO:0000313" key="2">
    <source>
        <dbReference type="EMBL" id="QFU83856.1"/>
    </source>
</evidence>
<keyword evidence="1" id="KW-0472">Membrane</keyword>
<reference evidence="2 3" key="1">
    <citation type="journal article" date="2007" name="Int. J. Syst. Evol. Microbiol.">
        <title>Natronorubrum sulfidifaciens sp. nov., an extremely haloalkaliphilic archaeon isolated from Aiding salt lake in Xin-Jiang, China.</title>
        <authorList>
            <person name="Cui H.L."/>
            <person name="Tohty D."/>
            <person name="Liu H.C."/>
            <person name="Liu S.J."/>
            <person name="Oren A."/>
            <person name="Zhou P.J."/>
        </authorList>
    </citation>
    <scope>NUCLEOTIDE SEQUENCE [LARGE SCALE GENOMIC DNA]</scope>
    <source>
        <strain evidence="2 3">7-3</strain>
    </source>
</reference>
<protein>
    <submittedName>
        <fullName evidence="2">Uncharacterized protein</fullName>
    </submittedName>
</protein>
<gene>
    <name evidence="2" type="ORF">GCU68_15585</name>
</gene>